<sequence>MKNCMPRASFGTTFPVHNLHVPQIRGRTPHPRHPPRPRTAHVPLRPRRKTRHPSRKGRLPPPPLARPRLLWMRWKRGGGVVSPDPLFAPPREGQRHGDLAVPACDARLGPAHPWQSLGVWFHTDVRTPILKAHEMELWGLTGKSEGLNRMFNEAMACDSRLVSKWLVEKQRQAFVGLKSLVDVGGGTGGLTLTIAEAFPWIKCTVFDLPHVVADAPEGTLVNFEGGNMFEYIPPSDAVIFKLIMHDWSDEECVKILKQCKKAIPTKEEGGKVMILDMVVNSKIHDHKATETQFFFDMLMMVLTGGREREELEWEKMFMEAGFHGGYKATHGSGVLSLIEVYP</sequence>
<dbReference type="GO" id="GO:0008171">
    <property type="term" value="F:O-methyltransferase activity"/>
    <property type="evidence" value="ECO:0007669"/>
    <property type="project" value="InterPro"/>
</dbReference>
<evidence type="ECO:0000313" key="6">
    <source>
        <dbReference type="EMBL" id="KAK1276410.1"/>
    </source>
</evidence>
<comment type="caution">
    <text evidence="6">The sequence shown here is derived from an EMBL/GenBank/DDBJ whole genome shotgun (WGS) entry which is preliminary data.</text>
</comment>
<dbReference type="GO" id="GO:0032259">
    <property type="term" value="P:methylation"/>
    <property type="evidence" value="ECO:0007669"/>
    <property type="project" value="UniProtKB-KW"/>
</dbReference>
<keyword evidence="3" id="KW-0949">S-adenosyl-L-methionine</keyword>
<dbReference type="FunFam" id="3.40.50.150:FF:000057">
    <property type="entry name" value="O-methyltransferase ZRP4"/>
    <property type="match status" value="1"/>
</dbReference>
<keyword evidence="2" id="KW-0808">Transferase</keyword>
<dbReference type="Pfam" id="PF00891">
    <property type="entry name" value="Methyltransf_2"/>
    <property type="match status" value="1"/>
</dbReference>
<evidence type="ECO:0000256" key="2">
    <source>
        <dbReference type="ARBA" id="ARBA00022679"/>
    </source>
</evidence>
<evidence type="ECO:0000256" key="4">
    <source>
        <dbReference type="SAM" id="MobiDB-lite"/>
    </source>
</evidence>
<evidence type="ECO:0000256" key="3">
    <source>
        <dbReference type="ARBA" id="ARBA00022691"/>
    </source>
</evidence>
<dbReference type="InterPro" id="IPR001077">
    <property type="entry name" value="COMT_C"/>
</dbReference>
<accession>A0AAV9BIS1</accession>
<evidence type="ECO:0000256" key="1">
    <source>
        <dbReference type="ARBA" id="ARBA00022603"/>
    </source>
</evidence>
<reference evidence="6" key="2">
    <citation type="submission" date="2023-06" db="EMBL/GenBank/DDBJ databases">
        <authorList>
            <person name="Ma L."/>
            <person name="Liu K.-W."/>
            <person name="Li Z."/>
            <person name="Hsiao Y.-Y."/>
            <person name="Qi Y."/>
            <person name="Fu T."/>
            <person name="Tang G."/>
            <person name="Zhang D."/>
            <person name="Sun W.-H."/>
            <person name="Liu D.-K."/>
            <person name="Li Y."/>
            <person name="Chen G.-Z."/>
            <person name="Liu X.-D."/>
            <person name="Liao X.-Y."/>
            <person name="Jiang Y.-T."/>
            <person name="Yu X."/>
            <person name="Hao Y."/>
            <person name="Huang J."/>
            <person name="Zhao X.-W."/>
            <person name="Ke S."/>
            <person name="Chen Y.-Y."/>
            <person name="Wu W.-L."/>
            <person name="Hsu J.-L."/>
            <person name="Lin Y.-F."/>
            <person name="Huang M.-D."/>
            <person name="Li C.-Y."/>
            <person name="Huang L."/>
            <person name="Wang Z.-W."/>
            <person name="Zhao X."/>
            <person name="Zhong W.-Y."/>
            <person name="Peng D.-H."/>
            <person name="Ahmad S."/>
            <person name="Lan S."/>
            <person name="Zhang J.-S."/>
            <person name="Tsai W.-C."/>
            <person name="Van De Peer Y."/>
            <person name="Liu Z.-J."/>
        </authorList>
    </citation>
    <scope>NUCLEOTIDE SEQUENCE</scope>
    <source>
        <strain evidence="6">SCP</strain>
        <tissue evidence="6">Leaves</tissue>
    </source>
</reference>
<dbReference type="PANTHER" id="PTHR11746">
    <property type="entry name" value="O-METHYLTRANSFERASE"/>
    <property type="match status" value="1"/>
</dbReference>
<organism evidence="6 7">
    <name type="scientific">Acorus gramineus</name>
    <name type="common">Dwarf sweet flag</name>
    <dbReference type="NCBI Taxonomy" id="55184"/>
    <lineage>
        <taxon>Eukaryota</taxon>
        <taxon>Viridiplantae</taxon>
        <taxon>Streptophyta</taxon>
        <taxon>Embryophyta</taxon>
        <taxon>Tracheophyta</taxon>
        <taxon>Spermatophyta</taxon>
        <taxon>Magnoliopsida</taxon>
        <taxon>Liliopsida</taxon>
        <taxon>Acoraceae</taxon>
        <taxon>Acorus</taxon>
    </lineage>
</organism>
<reference evidence="6" key="1">
    <citation type="journal article" date="2023" name="Nat. Commun.">
        <title>Diploid and tetraploid genomes of Acorus and the evolution of monocots.</title>
        <authorList>
            <person name="Ma L."/>
            <person name="Liu K.W."/>
            <person name="Li Z."/>
            <person name="Hsiao Y.Y."/>
            <person name="Qi Y."/>
            <person name="Fu T."/>
            <person name="Tang G.D."/>
            <person name="Zhang D."/>
            <person name="Sun W.H."/>
            <person name="Liu D.K."/>
            <person name="Li Y."/>
            <person name="Chen G.Z."/>
            <person name="Liu X.D."/>
            <person name="Liao X.Y."/>
            <person name="Jiang Y.T."/>
            <person name="Yu X."/>
            <person name="Hao Y."/>
            <person name="Huang J."/>
            <person name="Zhao X.W."/>
            <person name="Ke S."/>
            <person name="Chen Y.Y."/>
            <person name="Wu W.L."/>
            <person name="Hsu J.L."/>
            <person name="Lin Y.F."/>
            <person name="Huang M.D."/>
            <person name="Li C.Y."/>
            <person name="Huang L."/>
            <person name="Wang Z.W."/>
            <person name="Zhao X."/>
            <person name="Zhong W.Y."/>
            <person name="Peng D.H."/>
            <person name="Ahmad S."/>
            <person name="Lan S."/>
            <person name="Zhang J.S."/>
            <person name="Tsai W.C."/>
            <person name="Van de Peer Y."/>
            <person name="Liu Z.J."/>
        </authorList>
    </citation>
    <scope>NUCLEOTIDE SEQUENCE</scope>
    <source>
        <strain evidence="6">SCP</strain>
    </source>
</reference>
<dbReference type="InterPro" id="IPR016461">
    <property type="entry name" value="COMT-like"/>
</dbReference>
<evidence type="ECO:0000313" key="7">
    <source>
        <dbReference type="Proteomes" id="UP001179952"/>
    </source>
</evidence>
<dbReference type="SUPFAM" id="SSF53335">
    <property type="entry name" value="S-adenosyl-L-methionine-dependent methyltransferases"/>
    <property type="match status" value="1"/>
</dbReference>
<gene>
    <name evidence="6" type="ORF">QJS04_geneDACA010945</name>
</gene>
<dbReference type="GO" id="GO:0008757">
    <property type="term" value="F:S-adenosylmethionine-dependent methyltransferase activity"/>
    <property type="evidence" value="ECO:0007669"/>
    <property type="project" value="UniProtKB-ARBA"/>
</dbReference>
<proteinExistence type="predicted"/>
<dbReference type="EMBL" id="JAUJYN010000003">
    <property type="protein sequence ID" value="KAK1276410.1"/>
    <property type="molecule type" value="Genomic_DNA"/>
</dbReference>
<dbReference type="Proteomes" id="UP001179952">
    <property type="component" value="Unassembled WGS sequence"/>
</dbReference>
<dbReference type="PROSITE" id="PS51683">
    <property type="entry name" value="SAM_OMT_II"/>
    <property type="match status" value="1"/>
</dbReference>
<evidence type="ECO:0000259" key="5">
    <source>
        <dbReference type="Pfam" id="PF00891"/>
    </source>
</evidence>
<feature type="compositionally biased region" description="Basic residues" evidence="4">
    <location>
        <begin position="27"/>
        <end position="58"/>
    </location>
</feature>
<feature type="region of interest" description="Disordered" evidence="4">
    <location>
        <begin position="1"/>
        <end position="63"/>
    </location>
</feature>
<protein>
    <submittedName>
        <fullName evidence="6">Trans-resveratrol di-O-methyltransferase</fullName>
    </submittedName>
</protein>
<keyword evidence="1" id="KW-0489">Methyltransferase</keyword>
<feature type="domain" description="O-methyltransferase C-terminal" evidence="5">
    <location>
        <begin position="114"/>
        <end position="322"/>
    </location>
</feature>
<name>A0AAV9BIS1_ACOGR</name>
<dbReference type="AlphaFoldDB" id="A0AAV9BIS1"/>
<dbReference type="InterPro" id="IPR029063">
    <property type="entry name" value="SAM-dependent_MTases_sf"/>
</dbReference>
<keyword evidence="7" id="KW-1185">Reference proteome</keyword>
<dbReference type="Gene3D" id="3.40.50.150">
    <property type="entry name" value="Vaccinia Virus protein VP39"/>
    <property type="match status" value="1"/>
</dbReference>